<accession>A0A031JRJ2</accession>
<proteinExistence type="predicted"/>
<dbReference type="Proteomes" id="UP000024329">
    <property type="component" value="Unassembled WGS sequence"/>
</dbReference>
<dbReference type="PANTHER" id="PTHR40266">
    <property type="entry name" value="TOXIN HIGB-1"/>
    <property type="match status" value="1"/>
</dbReference>
<dbReference type="Pfam" id="PF05015">
    <property type="entry name" value="HigB-like_toxin"/>
    <property type="match status" value="1"/>
</dbReference>
<gene>
    <name evidence="1" type="ORF">BV97_04008</name>
</gene>
<dbReference type="PATRIC" id="fig|158500.4.peg.4079"/>
<evidence type="ECO:0000313" key="2">
    <source>
        <dbReference type="Proteomes" id="UP000024329"/>
    </source>
</evidence>
<dbReference type="InterPro" id="IPR035093">
    <property type="entry name" value="RelE/ParE_toxin_dom_sf"/>
</dbReference>
<comment type="caution">
    <text evidence="1">The sequence shown here is derived from an EMBL/GenBank/DDBJ whole genome shotgun (WGS) entry which is preliminary data.</text>
</comment>
<sequence>MIASFHDRSTESIWQGKCSRALPADIQSRALTKLRLIDAAETLEDLRNPPGNHLEALTKDRAGQHSIRINRQWRICFVWKDGHAHDVEIVDYH</sequence>
<protein>
    <submittedName>
        <fullName evidence="1">Plasmid maintenance system killer protein</fullName>
    </submittedName>
</protein>
<dbReference type="Gene3D" id="3.30.2310.20">
    <property type="entry name" value="RelE-like"/>
    <property type="match status" value="1"/>
</dbReference>
<dbReference type="SUPFAM" id="SSF143011">
    <property type="entry name" value="RelE-like"/>
    <property type="match status" value="1"/>
</dbReference>
<dbReference type="InterPro" id="IPR007711">
    <property type="entry name" value="HigB-1"/>
</dbReference>
<dbReference type="RefSeq" id="WP_008831769.1">
    <property type="nucleotide sequence ID" value="NZ_JFYZ01000024.1"/>
</dbReference>
<dbReference type="eggNOG" id="COG3549">
    <property type="taxonomic scope" value="Bacteria"/>
</dbReference>
<evidence type="ECO:0000313" key="1">
    <source>
        <dbReference type="EMBL" id="EZP79570.1"/>
    </source>
</evidence>
<reference evidence="1 2" key="1">
    <citation type="submission" date="2014-03" db="EMBL/GenBank/DDBJ databases">
        <title>Whole genome sequence of Novosphingobium resinovorum KF1.</title>
        <authorList>
            <person name="Gan H.M."/>
            <person name="Gan H.Y."/>
            <person name="Chew T.H."/>
            <person name="Savka M.A."/>
        </authorList>
    </citation>
    <scope>NUCLEOTIDE SEQUENCE [LARGE SCALE GENOMIC DNA]</scope>
    <source>
        <strain evidence="1 2">KF1</strain>
    </source>
</reference>
<dbReference type="EMBL" id="JFYZ01000024">
    <property type="protein sequence ID" value="EZP79570.1"/>
    <property type="molecule type" value="Genomic_DNA"/>
</dbReference>
<organism evidence="1 2">
    <name type="scientific">Novosphingobium resinovorum</name>
    <dbReference type="NCBI Taxonomy" id="158500"/>
    <lineage>
        <taxon>Bacteria</taxon>
        <taxon>Pseudomonadati</taxon>
        <taxon>Pseudomonadota</taxon>
        <taxon>Alphaproteobacteria</taxon>
        <taxon>Sphingomonadales</taxon>
        <taxon>Sphingomonadaceae</taxon>
        <taxon>Novosphingobium</taxon>
    </lineage>
</organism>
<name>A0A031JRJ2_9SPHN</name>
<dbReference type="AlphaFoldDB" id="A0A031JRJ2"/>
<dbReference type="PANTHER" id="PTHR40266:SF2">
    <property type="entry name" value="TOXIN HIGB-1"/>
    <property type="match status" value="1"/>
</dbReference>